<keyword evidence="1" id="KW-1133">Transmembrane helix</keyword>
<dbReference type="InParanoid" id="A0A0G4GEI6"/>
<gene>
    <name evidence="2" type="ORF">Vbra_22255</name>
</gene>
<accession>A0A0G4GEI6</accession>
<keyword evidence="1" id="KW-0812">Transmembrane</keyword>
<proteinExistence type="predicted"/>
<feature type="transmembrane region" description="Helical" evidence="1">
    <location>
        <begin position="81"/>
        <end position="107"/>
    </location>
</feature>
<reference evidence="2 3" key="1">
    <citation type="submission" date="2014-11" db="EMBL/GenBank/DDBJ databases">
        <authorList>
            <person name="Zhu J."/>
            <person name="Qi W."/>
            <person name="Song R."/>
        </authorList>
    </citation>
    <scope>NUCLEOTIDE SEQUENCE [LARGE SCALE GENOMIC DNA]</scope>
</reference>
<dbReference type="VEuPathDB" id="CryptoDB:Vbra_22255"/>
<organism evidence="2 3">
    <name type="scientific">Vitrella brassicaformis (strain CCMP3155)</name>
    <dbReference type="NCBI Taxonomy" id="1169540"/>
    <lineage>
        <taxon>Eukaryota</taxon>
        <taxon>Sar</taxon>
        <taxon>Alveolata</taxon>
        <taxon>Colpodellida</taxon>
        <taxon>Vitrellaceae</taxon>
        <taxon>Vitrella</taxon>
    </lineage>
</organism>
<evidence type="ECO:0000313" key="2">
    <source>
        <dbReference type="EMBL" id="CEM27778.1"/>
    </source>
</evidence>
<keyword evidence="3" id="KW-1185">Reference proteome</keyword>
<keyword evidence="1" id="KW-0472">Membrane</keyword>
<dbReference type="Proteomes" id="UP000041254">
    <property type="component" value="Unassembled WGS sequence"/>
</dbReference>
<protein>
    <submittedName>
        <fullName evidence="2">Uncharacterized protein</fullName>
    </submittedName>
</protein>
<sequence>MNIHPHINRPVAPHRTRLEGEIGLHVRLSFRGYLGSGRDTSHGSAVTPRSSNGYRNVEALSPLSLRNCHLLDRAQPDTEGLLVHTCIPFSLSLAIVVMWLFTVGLCLRHSGTRQRRASGCTNLRLQLRSSS</sequence>
<dbReference type="EMBL" id="CDMY01000642">
    <property type="protein sequence ID" value="CEM27778.1"/>
    <property type="molecule type" value="Genomic_DNA"/>
</dbReference>
<evidence type="ECO:0000256" key="1">
    <source>
        <dbReference type="SAM" id="Phobius"/>
    </source>
</evidence>
<name>A0A0G4GEI6_VITBC</name>
<evidence type="ECO:0000313" key="3">
    <source>
        <dbReference type="Proteomes" id="UP000041254"/>
    </source>
</evidence>
<dbReference type="AlphaFoldDB" id="A0A0G4GEI6"/>